<protein>
    <recommendedName>
        <fullName evidence="1">Heterokaryon incompatibility domain-containing protein</fullName>
    </recommendedName>
</protein>
<evidence type="ECO:0000313" key="3">
    <source>
        <dbReference type="Proteomes" id="UP000265631"/>
    </source>
</evidence>
<evidence type="ECO:0000313" key="2">
    <source>
        <dbReference type="EMBL" id="RFN54499.1"/>
    </source>
</evidence>
<dbReference type="PANTHER" id="PTHR24148:SF64">
    <property type="entry name" value="HETEROKARYON INCOMPATIBILITY DOMAIN-CONTAINING PROTEIN"/>
    <property type="match status" value="1"/>
</dbReference>
<keyword evidence="3" id="KW-1185">Reference proteome</keyword>
<dbReference type="EMBL" id="PXXK01000027">
    <property type="protein sequence ID" value="RFN54499.1"/>
    <property type="molecule type" value="Genomic_DNA"/>
</dbReference>
<proteinExistence type="predicted"/>
<dbReference type="AlphaFoldDB" id="A0A395N4H9"/>
<accession>A0A395N4H9</accession>
<sequence>MKADDSNIPLSNIVKEHGKSIASLLVEIGGNRPPTGKCLKFIRALECLAMDEIPSEKPRLIRRKINAFEENDYVALSYTWDNSDHESPEKGKYEVQTRDQRPRFFSSPVRNCVFDRVFSFMRARDVQYLWIDRHCVRQKTCNTKDICHHKRCKEKQRALETMDLVYHQSKHPVTLLGKPIEWEHELDLLDRILTGQFLKELKDTQHDEVLQALNLLSRITKDLWWTRAWTFQEEYRGRPNMTLVIRHPPFLEAKKQSCRSFSNVPNEICINSVTFSKASTNLCRAVQDKSQRDDVLHHTEHILGVAGSYKILLKGTMPMTPKVIHDIQRRRLREPWDKLPIIANCCQYDILINDKHMKKSKTLSISTLAMYILNGEILRNESREERSPMLENTLSKFLEKQAFDEFCPPESQHDHTFNKGCRFVDVEITPIGIKTKGHLWKLGRIIDTSRFCLPLPRAKKKLCSFAEDEQQYLAQLAAELRRLHEPTLASHIQRFLNYDHTRPDENFDKETFSRRYMRIMVKGLVAAIKKGNLLRLARIWSPQRNVNPCSAVFIWDADVAKNTGLKGKPYRCGDYSKRERIPEFAFTASRPLQRGFQDRGTNDLDHHVSLEVKWSSLTDSSPDDYPQLFIKRWLAGLCFFYDFPRTDVVFPWPSSFHTVNH</sequence>
<gene>
    <name evidence="2" type="ORF">FIE12Z_1287</name>
</gene>
<comment type="caution">
    <text evidence="2">The sequence shown here is derived from an EMBL/GenBank/DDBJ whole genome shotgun (WGS) entry which is preliminary data.</text>
</comment>
<dbReference type="STRING" id="2594813.A0A395N4H9"/>
<evidence type="ECO:0000259" key="1">
    <source>
        <dbReference type="Pfam" id="PF06985"/>
    </source>
</evidence>
<name>A0A395N4H9_9HYPO</name>
<dbReference type="InterPro" id="IPR010730">
    <property type="entry name" value="HET"/>
</dbReference>
<feature type="domain" description="Heterokaryon incompatibility" evidence="1">
    <location>
        <begin position="73"/>
        <end position="233"/>
    </location>
</feature>
<dbReference type="InterPro" id="IPR052895">
    <property type="entry name" value="HetReg/Transcr_Mod"/>
</dbReference>
<organism evidence="2 3">
    <name type="scientific">Fusarium flagelliforme</name>
    <dbReference type="NCBI Taxonomy" id="2675880"/>
    <lineage>
        <taxon>Eukaryota</taxon>
        <taxon>Fungi</taxon>
        <taxon>Dikarya</taxon>
        <taxon>Ascomycota</taxon>
        <taxon>Pezizomycotina</taxon>
        <taxon>Sordariomycetes</taxon>
        <taxon>Hypocreomycetidae</taxon>
        <taxon>Hypocreales</taxon>
        <taxon>Nectriaceae</taxon>
        <taxon>Fusarium</taxon>
        <taxon>Fusarium incarnatum-equiseti species complex</taxon>
    </lineage>
</organism>
<dbReference type="PANTHER" id="PTHR24148">
    <property type="entry name" value="ANKYRIN REPEAT DOMAIN-CONTAINING PROTEIN 39 HOMOLOG-RELATED"/>
    <property type="match status" value="1"/>
</dbReference>
<dbReference type="Pfam" id="PF06985">
    <property type="entry name" value="HET"/>
    <property type="match status" value="1"/>
</dbReference>
<reference evidence="2 3" key="1">
    <citation type="journal article" date="2018" name="PLoS Pathog.">
        <title>Evolution of structural diversity of trichothecenes, a family of toxins produced by plant pathogenic and entomopathogenic fungi.</title>
        <authorList>
            <person name="Proctor R.H."/>
            <person name="McCormick S.P."/>
            <person name="Kim H.S."/>
            <person name="Cardoza R.E."/>
            <person name="Stanley A.M."/>
            <person name="Lindo L."/>
            <person name="Kelly A."/>
            <person name="Brown D.W."/>
            <person name="Lee T."/>
            <person name="Vaughan M.M."/>
            <person name="Alexander N.J."/>
            <person name="Busman M."/>
            <person name="Gutierrez S."/>
        </authorList>
    </citation>
    <scope>NUCLEOTIDE SEQUENCE [LARGE SCALE GENOMIC DNA]</scope>
    <source>
        <strain evidence="2 3">NRRL 13405</strain>
    </source>
</reference>
<dbReference type="Proteomes" id="UP000265631">
    <property type="component" value="Unassembled WGS sequence"/>
</dbReference>